<reference evidence="1 2" key="1">
    <citation type="submission" date="2024-03" db="EMBL/GenBank/DDBJ databases">
        <title>High-quality draft genome sequence of Oceanobacter sp. wDCs-4.</title>
        <authorList>
            <person name="Dong C."/>
        </authorList>
    </citation>
    <scope>NUCLEOTIDE SEQUENCE [LARGE SCALE GENOMIC DNA]</scope>
    <source>
        <strain evidence="2">wDCs-4</strain>
    </source>
</reference>
<accession>A0ABW8NF42</accession>
<dbReference type="Proteomes" id="UP001620597">
    <property type="component" value="Unassembled WGS sequence"/>
</dbReference>
<gene>
    <name evidence="1" type="ORF">WG929_04020</name>
</gene>
<organism evidence="1 2">
    <name type="scientific">Oceanobacter antarcticus</name>
    <dbReference type="NCBI Taxonomy" id="3133425"/>
    <lineage>
        <taxon>Bacteria</taxon>
        <taxon>Pseudomonadati</taxon>
        <taxon>Pseudomonadota</taxon>
        <taxon>Gammaproteobacteria</taxon>
        <taxon>Oceanospirillales</taxon>
        <taxon>Oceanospirillaceae</taxon>
        <taxon>Oceanobacter</taxon>
    </lineage>
</organism>
<dbReference type="EMBL" id="JBBKTX010000004">
    <property type="protein sequence ID" value="MFK4751572.1"/>
    <property type="molecule type" value="Genomic_DNA"/>
</dbReference>
<evidence type="ECO:0000313" key="1">
    <source>
        <dbReference type="EMBL" id="MFK4751572.1"/>
    </source>
</evidence>
<dbReference type="RefSeq" id="WP_416205016.1">
    <property type="nucleotide sequence ID" value="NZ_JBBKTX010000004.1"/>
</dbReference>
<proteinExistence type="predicted"/>
<keyword evidence="2" id="KW-1185">Reference proteome</keyword>
<sequence length="150" mass="17156">MVNTLKNISAYQSEPPTDLQPRIIASGPLYPREKVLAVLDCGKTPSPFTKKCVQDLERLSLDLEKDVPELIRTALISGTFLGSEWCQGKSPTLVVACDAYRLFRSEWVAHARKDMRFEYYVKFALKRPKEENSQPELILIVSCHLSEERR</sequence>
<comment type="caution">
    <text evidence="1">The sequence shown here is derived from an EMBL/GenBank/DDBJ whole genome shotgun (WGS) entry which is preliminary data.</text>
</comment>
<evidence type="ECO:0000313" key="2">
    <source>
        <dbReference type="Proteomes" id="UP001620597"/>
    </source>
</evidence>
<name>A0ABW8NF42_9GAMM</name>
<protein>
    <submittedName>
        <fullName evidence="1">Uncharacterized protein</fullName>
    </submittedName>
</protein>